<keyword evidence="1" id="KW-1133">Transmembrane helix</keyword>
<dbReference type="InterPro" id="IPR010288">
    <property type="entry name" value="EcsB_ABC"/>
</dbReference>
<feature type="transmembrane region" description="Helical" evidence="1">
    <location>
        <begin position="284"/>
        <end position="303"/>
    </location>
</feature>
<sequence length="403" mass="47334">MFDDKKLWRDRAGRRVKDLSRYLRYIFNGHLVIVLLFLIGTAAFYYQKWIETLPANFPAEAILAVILSLFLTYSPVYNFLLDADKVFLIAVEEKLNGYFLRSGTVSLVFQGYILLMVFAVLMPMYAHASSSGFSLFLPFLIALLVVKVWNIVVKWRILYFVQQSVQRWDMLVRYFINFTFTFLLLKQADFIILLVIGIVMLLYFQYFYVRTKKMGLKWDVLIDQEEKRMASFYRLANMFTDVPNIKDTVRRRKYLDLFLSRIKFSQDQTYMYLFSRAFLRSSDYLGLFIRLTVIGSLAIYFISFGLGQIVLGLLFLYLTGFQLLPLMNHHQNKLWTDLYPVTDQMKQKAFHSLLMIILSVEAVIFALLISIKGEFAVALLCLLAGLLFNWLFVYVYSKKRLKG</sequence>
<protein>
    <submittedName>
        <fullName evidence="2">ABC transporter permease</fullName>
    </submittedName>
</protein>
<accession>A0ABQ3N1T7</accession>
<name>A0ABQ3N1T7_9BACI</name>
<dbReference type="EMBL" id="BNDS01000007">
    <property type="protein sequence ID" value="GHH98544.1"/>
    <property type="molecule type" value="Genomic_DNA"/>
</dbReference>
<evidence type="ECO:0000313" key="2">
    <source>
        <dbReference type="EMBL" id="GHH98544.1"/>
    </source>
</evidence>
<dbReference type="Pfam" id="PF05975">
    <property type="entry name" value="EcsB"/>
    <property type="match status" value="1"/>
</dbReference>
<gene>
    <name evidence="2" type="ORF">AM1BK_20870</name>
</gene>
<evidence type="ECO:0000313" key="3">
    <source>
        <dbReference type="Proteomes" id="UP000637074"/>
    </source>
</evidence>
<feature type="transmembrane region" description="Helical" evidence="1">
    <location>
        <begin position="132"/>
        <end position="153"/>
    </location>
</feature>
<reference evidence="2 3" key="1">
    <citation type="journal article" date="2022" name="Int. J. Syst. Evol. Microbiol.">
        <title>Neobacillus kokaensis sp. nov., isolated from soil.</title>
        <authorList>
            <person name="Yuki K."/>
            <person name="Matsubara H."/>
            <person name="Yamaguchi S."/>
        </authorList>
    </citation>
    <scope>NUCLEOTIDE SEQUENCE [LARGE SCALE GENOMIC DNA]</scope>
    <source>
        <strain evidence="2 3">LOB 377</strain>
    </source>
</reference>
<proteinExistence type="predicted"/>
<dbReference type="Proteomes" id="UP000637074">
    <property type="component" value="Unassembled WGS sequence"/>
</dbReference>
<organism evidence="2 3">
    <name type="scientific">Neobacillus kokaensis</name>
    <dbReference type="NCBI Taxonomy" id="2759023"/>
    <lineage>
        <taxon>Bacteria</taxon>
        <taxon>Bacillati</taxon>
        <taxon>Bacillota</taxon>
        <taxon>Bacilli</taxon>
        <taxon>Bacillales</taxon>
        <taxon>Bacillaceae</taxon>
        <taxon>Neobacillus</taxon>
    </lineage>
</organism>
<feature type="transmembrane region" description="Helical" evidence="1">
    <location>
        <begin position="309"/>
        <end position="328"/>
    </location>
</feature>
<feature type="transmembrane region" description="Helical" evidence="1">
    <location>
        <begin position="165"/>
        <end position="184"/>
    </location>
</feature>
<feature type="transmembrane region" description="Helical" evidence="1">
    <location>
        <begin position="349"/>
        <end position="369"/>
    </location>
</feature>
<feature type="transmembrane region" description="Helical" evidence="1">
    <location>
        <begin position="21"/>
        <end position="46"/>
    </location>
</feature>
<feature type="transmembrane region" description="Helical" evidence="1">
    <location>
        <begin position="61"/>
        <end position="81"/>
    </location>
</feature>
<keyword evidence="3" id="KW-1185">Reference proteome</keyword>
<keyword evidence="1" id="KW-0812">Transmembrane</keyword>
<feature type="transmembrane region" description="Helical" evidence="1">
    <location>
        <begin position="102"/>
        <end position="126"/>
    </location>
</feature>
<feature type="transmembrane region" description="Helical" evidence="1">
    <location>
        <begin position="190"/>
        <end position="209"/>
    </location>
</feature>
<dbReference type="RefSeq" id="WP_191272496.1">
    <property type="nucleotide sequence ID" value="NZ_BNDS01000007.1"/>
</dbReference>
<dbReference type="PIRSF" id="PIRSF037259">
    <property type="entry name" value="EcsB_ABC"/>
    <property type="match status" value="1"/>
</dbReference>
<keyword evidence="1" id="KW-0472">Membrane</keyword>
<feature type="transmembrane region" description="Helical" evidence="1">
    <location>
        <begin position="375"/>
        <end position="396"/>
    </location>
</feature>
<comment type="caution">
    <text evidence="2">The sequence shown here is derived from an EMBL/GenBank/DDBJ whole genome shotgun (WGS) entry which is preliminary data.</text>
</comment>
<evidence type="ECO:0000256" key="1">
    <source>
        <dbReference type="SAM" id="Phobius"/>
    </source>
</evidence>